<evidence type="ECO:0000313" key="1">
    <source>
        <dbReference type="EMBL" id="AAB97857.1"/>
    </source>
</evidence>
<protein>
    <submittedName>
        <fullName evidence="1">Variant retinoblastoma transcription factor</fullName>
    </submittedName>
</protein>
<name>O57530_CHICK</name>
<feature type="non-terminal residue" evidence="1">
    <location>
        <position position="36"/>
    </location>
</feature>
<organism evidence="1">
    <name type="scientific">Gallus gallus</name>
    <name type="common">Chicken</name>
    <dbReference type="NCBI Taxonomy" id="9031"/>
    <lineage>
        <taxon>Eukaryota</taxon>
        <taxon>Metazoa</taxon>
        <taxon>Chordata</taxon>
        <taxon>Craniata</taxon>
        <taxon>Vertebrata</taxon>
        <taxon>Euteleostomi</taxon>
        <taxon>Archelosauria</taxon>
        <taxon>Archosauria</taxon>
        <taxon>Dinosauria</taxon>
        <taxon>Saurischia</taxon>
        <taxon>Theropoda</taxon>
        <taxon>Coelurosauria</taxon>
        <taxon>Aves</taxon>
        <taxon>Neognathae</taxon>
        <taxon>Galloanserae</taxon>
        <taxon>Galliformes</taxon>
        <taxon>Phasianidae</taxon>
        <taxon>Phasianinae</taxon>
        <taxon>Gallus</taxon>
    </lineage>
</organism>
<feature type="non-terminal residue" evidence="1">
    <location>
        <position position="1"/>
    </location>
</feature>
<sequence length="36" mass="4083">QVSARLAYFHLSSLGWTEPVKNFRLILSCSSCRPSK</sequence>
<gene>
    <name evidence="1" type="primary">deltaRb2</name>
</gene>
<accession>O57530</accession>
<dbReference type="EMBL" id="AF043145">
    <property type="protein sequence ID" value="AAB97857.1"/>
    <property type="molecule type" value="mRNA"/>
</dbReference>
<reference evidence="1" key="1">
    <citation type="submission" date="1998-01" db="EMBL/GenBank/DDBJ databases">
        <title>Variant Rb specific transcripts are expressed in v-rel transformed cells.</title>
        <authorList>
            <person name="Boehmelt G."/>
            <person name="Madruga J."/>
            <person name="Kurzbauer R."/>
            <person name="Knespel S."/>
            <person name="Mellitzer G."/>
            <person name="Beug H."/>
            <person name="Zenke M."/>
        </authorList>
    </citation>
    <scope>NUCLEOTIDE SEQUENCE</scope>
    <source>
        <tissue evidence="1">Bone marrow</tissue>
    </source>
</reference>
<proteinExistence type="evidence at transcript level"/>
<dbReference type="AlphaFoldDB" id="O57530"/>